<accession>A0A9Q1B6V8</accession>
<reference evidence="9" key="1">
    <citation type="journal article" date="2023" name="DNA Res.">
        <title>Chromosome-level genome assembly of Phrynocephalus forsythii using third-generation DNA sequencing and Hi-C analysis.</title>
        <authorList>
            <person name="Qi Y."/>
            <person name="Zhao W."/>
            <person name="Zhao Y."/>
            <person name="Niu C."/>
            <person name="Cao S."/>
            <person name="Zhang Y."/>
        </authorList>
    </citation>
    <scope>NUCLEOTIDE SEQUENCE</scope>
    <source>
        <tissue evidence="9">Muscle</tissue>
    </source>
</reference>
<dbReference type="OrthoDB" id="313308at2759"/>
<dbReference type="PANTHER" id="PTHR21648:SF0">
    <property type="entry name" value="RADIAL SPOKE HEAD PROTEIN 3 HOMOLOG"/>
    <property type="match status" value="1"/>
</dbReference>
<keyword evidence="4" id="KW-0597">Phosphoprotein</keyword>
<name>A0A9Q1B6V8_9SAUR</name>
<dbReference type="Proteomes" id="UP001142489">
    <property type="component" value="Unassembled WGS sequence"/>
</dbReference>
<evidence type="ECO:0000256" key="3">
    <source>
        <dbReference type="ARBA" id="ARBA00022490"/>
    </source>
</evidence>
<keyword evidence="10" id="KW-1185">Reference proteome</keyword>
<evidence type="ECO:0000313" key="10">
    <source>
        <dbReference type="Proteomes" id="UP001142489"/>
    </source>
</evidence>
<dbReference type="InterPro" id="IPR009290">
    <property type="entry name" value="Radial_spoke_3"/>
</dbReference>
<gene>
    <name evidence="9" type="ORF">JRQ81_009177</name>
</gene>
<comment type="subcellular location">
    <subcellularLocation>
        <location evidence="1">Cytoplasm</location>
        <location evidence="1">Cytoskeleton</location>
        <location evidence="1">Flagellum axoneme</location>
    </subcellularLocation>
</comment>
<protein>
    <submittedName>
        <fullName evidence="9">Uncharacterized protein</fullName>
    </submittedName>
</protein>
<evidence type="ECO:0000313" key="9">
    <source>
        <dbReference type="EMBL" id="KAJ7342147.1"/>
    </source>
</evidence>
<evidence type="ECO:0000256" key="1">
    <source>
        <dbReference type="ARBA" id="ARBA00004611"/>
    </source>
</evidence>
<dbReference type="Pfam" id="PF06098">
    <property type="entry name" value="Radial_spoke_3"/>
    <property type="match status" value="1"/>
</dbReference>
<sequence length="98" mass="11436">MQQQTSTQDNQSEVCEKVAARAFTVQYMSNLIPSALSSLQNKGFFYDNVQREIEEQFLPYVMDTVEQKMEKRILGRIVTDCKKILTSLFIDKHPHVYD</sequence>
<dbReference type="GO" id="GO:0005929">
    <property type="term" value="C:cilium"/>
    <property type="evidence" value="ECO:0007669"/>
    <property type="project" value="TreeGrafter"/>
</dbReference>
<dbReference type="PANTHER" id="PTHR21648">
    <property type="entry name" value="FLAGELLAR RADIAL SPOKE PROTEIN 3"/>
    <property type="match status" value="1"/>
</dbReference>
<evidence type="ECO:0000256" key="6">
    <source>
        <dbReference type="ARBA" id="ARBA00023069"/>
    </source>
</evidence>
<evidence type="ECO:0000256" key="2">
    <source>
        <dbReference type="ARBA" id="ARBA00006737"/>
    </source>
</evidence>
<evidence type="ECO:0000256" key="5">
    <source>
        <dbReference type="ARBA" id="ARBA00022846"/>
    </source>
</evidence>
<organism evidence="9 10">
    <name type="scientific">Phrynocephalus forsythii</name>
    <dbReference type="NCBI Taxonomy" id="171643"/>
    <lineage>
        <taxon>Eukaryota</taxon>
        <taxon>Metazoa</taxon>
        <taxon>Chordata</taxon>
        <taxon>Craniata</taxon>
        <taxon>Vertebrata</taxon>
        <taxon>Euteleostomi</taxon>
        <taxon>Lepidosauria</taxon>
        <taxon>Squamata</taxon>
        <taxon>Bifurcata</taxon>
        <taxon>Unidentata</taxon>
        <taxon>Episquamata</taxon>
        <taxon>Toxicofera</taxon>
        <taxon>Iguania</taxon>
        <taxon>Acrodonta</taxon>
        <taxon>Agamidae</taxon>
        <taxon>Agaminae</taxon>
        <taxon>Phrynocephalus</taxon>
    </lineage>
</organism>
<dbReference type="EMBL" id="JAPFRF010000002">
    <property type="protein sequence ID" value="KAJ7342147.1"/>
    <property type="molecule type" value="Genomic_DNA"/>
</dbReference>
<comment type="similarity">
    <text evidence="2">Belongs to the flagellar radial spoke RSP3 family.</text>
</comment>
<comment type="caution">
    <text evidence="9">The sequence shown here is derived from an EMBL/GenBank/DDBJ whole genome shotgun (WGS) entry which is preliminary data.</text>
</comment>
<evidence type="ECO:0000256" key="4">
    <source>
        <dbReference type="ARBA" id="ARBA00022553"/>
    </source>
</evidence>
<keyword evidence="7" id="KW-0206">Cytoskeleton</keyword>
<keyword evidence="6" id="KW-0969">Cilium</keyword>
<evidence type="ECO:0000256" key="7">
    <source>
        <dbReference type="ARBA" id="ARBA00023212"/>
    </source>
</evidence>
<keyword evidence="3" id="KW-0963">Cytoplasm</keyword>
<proteinExistence type="inferred from homology"/>
<dbReference type="AlphaFoldDB" id="A0A9Q1B6V8"/>
<keyword evidence="5" id="KW-0282">Flagellum</keyword>
<evidence type="ECO:0000256" key="8">
    <source>
        <dbReference type="ARBA" id="ARBA00023273"/>
    </source>
</evidence>
<keyword evidence="8" id="KW-0966">Cell projection</keyword>